<feature type="non-terminal residue" evidence="1">
    <location>
        <position position="1"/>
    </location>
</feature>
<name>A0A5J9W4P7_9POAL</name>
<comment type="caution">
    <text evidence="1">The sequence shown here is derived from an EMBL/GenBank/DDBJ whole genome shotgun (WGS) entry which is preliminary data.</text>
</comment>
<dbReference type="Proteomes" id="UP000324897">
    <property type="component" value="Unassembled WGS sequence"/>
</dbReference>
<organism evidence="1 2">
    <name type="scientific">Eragrostis curvula</name>
    <name type="common">weeping love grass</name>
    <dbReference type="NCBI Taxonomy" id="38414"/>
    <lineage>
        <taxon>Eukaryota</taxon>
        <taxon>Viridiplantae</taxon>
        <taxon>Streptophyta</taxon>
        <taxon>Embryophyta</taxon>
        <taxon>Tracheophyta</taxon>
        <taxon>Spermatophyta</taxon>
        <taxon>Magnoliopsida</taxon>
        <taxon>Liliopsida</taxon>
        <taxon>Poales</taxon>
        <taxon>Poaceae</taxon>
        <taxon>PACMAD clade</taxon>
        <taxon>Chloridoideae</taxon>
        <taxon>Eragrostideae</taxon>
        <taxon>Eragrostidinae</taxon>
        <taxon>Eragrostis</taxon>
    </lineage>
</organism>
<dbReference type="AlphaFoldDB" id="A0A5J9W4P7"/>
<sequence>MTGEVHILPPLSGKDGVGHFACTVLTADDLDGSTTNPTPAQTSHFRLLMLYTRRRFTVLRSYSSDAGSWSEEAKVTDRLLRKKQMGMTRMGIANHSYGDLTFWLAKNAVFVPQENGIFKGNGSMFDMANTLLGFLPEGNHCVVQFAPLSLTKTERNVIICVSTNVPQRFGYHSEELFPVDQFLPDDVMKVKLRWFFEKSGVVCFTAVCGSPGDRRSEMYALSLSTGTVEMVASHAGDGDPWKDLHGYEMDQVAYLASLAERDVSENM</sequence>
<evidence type="ECO:0000313" key="1">
    <source>
        <dbReference type="EMBL" id="TVU42906.1"/>
    </source>
</evidence>
<dbReference type="EMBL" id="RWGY01000005">
    <property type="protein sequence ID" value="TVU42906.1"/>
    <property type="molecule type" value="Genomic_DNA"/>
</dbReference>
<protein>
    <submittedName>
        <fullName evidence="1">Uncharacterized protein</fullName>
    </submittedName>
</protein>
<dbReference type="PANTHER" id="PTHR36140">
    <property type="entry name" value="F-BOX DOMAIN-CONTAINING PROTEIN-RELATED"/>
    <property type="match status" value="1"/>
</dbReference>
<dbReference type="PANTHER" id="PTHR36140:SF3">
    <property type="entry name" value="F-BOX DOMAIN-CONTAINING PROTEIN"/>
    <property type="match status" value="1"/>
</dbReference>
<dbReference type="OrthoDB" id="666566at2759"/>
<keyword evidence="2" id="KW-1185">Reference proteome</keyword>
<accession>A0A5J9W4P7</accession>
<proteinExistence type="predicted"/>
<gene>
    <name evidence="1" type="ORF">EJB05_09330</name>
</gene>
<dbReference type="Gramene" id="TVU42906">
    <property type="protein sequence ID" value="TVU42906"/>
    <property type="gene ID" value="EJB05_09330"/>
</dbReference>
<reference evidence="1 2" key="1">
    <citation type="journal article" date="2019" name="Sci. Rep.">
        <title>A high-quality genome of Eragrostis curvula grass provides insights into Poaceae evolution and supports new strategies to enhance forage quality.</title>
        <authorList>
            <person name="Carballo J."/>
            <person name="Santos B.A.C.M."/>
            <person name="Zappacosta D."/>
            <person name="Garbus I."/>
            <person name="Selva J.P."/>
            <person name="Gallo C.A."/>
            <person name="Diaz A."/>
            <person name="Albertini E."/>
            <person name="Caccamo M."/>
            <person name="Echenique V."/>
        </authorList>
    </citation>
    <scope>NUCLEOTIDE SEQUENCE [LARGE SCALE GENOMIC DNA]</scope>
    <source>
        <strain evidence="2">cv. Victoria</strain>
        <tissue evidence="1">Leaf</tissue>
    </source>
</reference>
<evidence type="ECO:0000313" key="2">
    <source>
        <dbReference type="Proteomes" id="UP000324897"/>
    </source>
</evidence>